<dbReference type="AlphaFoldDB" id="A0A2D6M1T3"/>
<evidence type="ECO:0000313" key="1">
    <source>
        <dbReference type="EMBL" id="MAG22398.1"/>
    </source>
</evidence>
<dbReference type="EMBL" id="NZBU01000012">
    <property type="protein sequence ID" value="MAG22398.1"/>
    <property type="molecule type" value="Genomic_DNA"/>
</dbReference>
<proteinExistence type="predicted"/>
<name>A0A2D6M1T3_9ARCH</name>
<organism evidence="1 2">
    <name type="scientific">Candidatus Iainarchaeum sp</name>
    <dbReference type="NCBI Taxonomy" id="3101447"/>
    <lineage>
        <taxon>Archaea</taxon>
        <taxon>Candidatus Iainarchaeota</taxon>
        <taxon>Candidatus Iainarchaeia</taxon>
        <taxon>Candidatus Iainarchaeales</taxon>
        <taxon>Candidatus Iainarchaeaceae</taxon>
        <taxon>Candidatus Iainarchaeum</taxon>
    </lineage>
</organism>
<gene>
    <name evidence="1" type="ORF">CL943_03805</name>
</gene>
<accession>A0A2D6M1T3</accession>
<reference evidence="2" key="1">
    <citation type="submission" date="2017-09" db="EMBL/GenBank/DDBJ databases">
        <title>The Reconstruction of 2,631 Draft Metagenome-Assembled Genomes from the Global Oceans.</title>
        <authorList>
            <person name="Tully B.J."/>
            <person name="Graham E.D."/>
            <person name="Heidelberg J.F."/>
        </authorList>
    </citation>
    <scope>NUCLEOTIDE SEQUENCE [LARGE SCALE GENOMIC DNA]</scope>
</reference>
<sequence length="82" mass="8722">MVVETKKSEKAGANTKVLVLMAVLGLLIIFSGVQAIELADLKEQINNEFDGLSLQSEDTVKVSSSSNLQNNLQSLPNMVGGC</sequence>
<protein>
    <submittedName>
        <fullName evidence="1">Uncharacterized protein</fullName>
    </submittedName>
</protein>
<comment type="caution">
    <text evidence="1">The sequence shown here is derived from an EMBL/GenBank/DDBJ whole genome shotgun (WGS) entry which is preliminary data.</text>
</comment>
<dbReference type="Proteomes" id="UP000226592">
    <property type="component" value="Unassembled WGS sequence"/>
</dbReference>
<evidence type="ECO:0000313" key="2">
    <source>
        <dbReference type="Proteomes" id="UP000226592"/>
    </source>
</evidence>